<gene>
    <name evidence="7" type="ORF">LTR91_018738</name>
</gene>
<name>A0AAN6HB19_9PEZI</name>
<evidence type="ECO:0000259" key="6">
    <source>
        <dbReference type="Pfam" id="PF02776"/>
    </source>
</evidence>
<dbReference type="GO" id="GO:0005739">
    <property type="term" value="C:mitochondrion"/>
    <property type="evidence" value="ECO:0007669"/>
    <property type="project" value="TreeGrafter"/>
</dbReference>
<dbReference type="PANTHER" id="PTHR18968:SF164">
    <property type="entry name" value="PYRUVATE DECARBOXYLASE"/>
    <property type="match status" value="1"/>
</dbReference>
<dbReference type="InterPro" id="IPR011766">
    <property type="entry name" value="TPP_enzyme_TPP-bd"/>
</dbReference>
<protein>
    <recommendedName>
        <fullName evidence="9">Pyruvate decarboxylase</fullName>
    </recommendedName>
</protein>
<dbReference type="InterPro" id="IPR012001">
    <property type="entry name" value="Thiamin_PyroP_enz_TPP-bd_dom"/>
</dbReference>
<dbReference type="GO" id="GO:0009099">
    <property type="term" value="P:L-valine biosynthetic process"/>
    <property type="evidence" value="ECO:0007669"/>
    <property type="project" value="TreeGrafter"/>
</dbReference>
<dbReference type="CDD" id="cd07035">
    <property type="entry name" value="TPP_PYR_POX_like"/>
    <property type="match status" value="1"/>
</dbReference>
<dbReference type="PANTHER" id="PTHR18968">
    <property type="entry name" value="THIAMINE PYROPHOSPHATE ENZYMES"/>
    <property type="match status" value="1"/>
</dbReference>
<evidence type="ECO:0000256" key="3">
    <source>
        <dbReference type="RuleBase" id="RU362132"/>
    </source>
</evidence>
<dbReference type="Pfam" id="PF00205">
    <property type="entry name" value="TPP_enzyme_M"/>
    <property type="match status" value="1"/>
</dbReference>
<dbReference type="AlphaFoldDB" id="A0AAN6HB19"/>
<dbReference type="Pfam" id="PF02775">
    <property type="entry name" value="TPP_enzyme_C"/>
    <property type="match status" value="1"/>
</dbReference>
<evidence type="ECO:0000256" key="1">
    <source>
        <dbReference type="ARBA" id="ARBA00007812"/>
    </source>
</evidence>
<dbReference type="GO" id="GO:0005948">
    <property type="term" value="C:acetolactate synthase complex"/>
    <property type="evidence" value="ECO:0007669"/>
    <property type="project" value="TreeGrafter"/>
</dbReference>
<dbReference type="Gene3D" id="3.40.50.970">
    <property type="match status" value="2"/>
</dbReference>
<keyword evidence="8" id="KW-1185">Reference proteome</keyword>
<dbReference type="GO" id="GO:0050660">
    <property type="term" value="F:flavin adenine dinucleotide binding"/>
    <property type="evidence" value="ECO:0007669"/>
    <property type="project" value="TreeGrafter"/>
</dbReference>
<organism evidence="7 8">
    <name type="scientific">Friedmanniomyces endolithicus</name>
    <dbReference type="NCBI Taxonomy" id="329885"/>
    <lineage>
        <taxon>Eukaryota</taxon>
        <taxon>Fungi</taxon>
        <taxon>Dikarya</taxon>
        <taxon>Ascomycota</taxon>
        <taxon>Pezizomycotina</taxon>
        <taxon>Dothideomycetes</taxon>
        <taxon>Dothideomycetidae</taxon>
        <taxon>Mycosphaerellales</taxon>
        <taxon>Teratosphaeriaceae</taxon>
        <taxon>Friedmanniomyces</taxon>
    </lineage>
</organism>
<dbReference type="InterPro" id="IPR029035">
    <property type="entry name" value="DHS-like_NAD/FAD-binding_dom"/>
</dbReference>
<comment type="similarity">
    <text evidence="1 3">Belongs to the TPP enzyme family.</text>
</comment>
<dbReference type="NCBIfam" id="NF006203">
    <property type="entry name" value="PRK08327.1"/>
    <property type="match status" value="1"/>
</dbReference>
<feature type="domain" description="Thiamine pyrophosphate enzyme TPP-binding" evidence="5">
    <location>
        <begin position="416"/>
        <end position="579"/>
    </location>
</feature>
<evidence type="ECO:0000313" key="7">
    <source>
        <dbReference type="EMBL" id="KAK0963933.1"/>
    </source>
</evidence>
<evidence type="ECO:0000313" key="8">
    <source>
        <dbReference type="Proteomes" id="UP001175353"/>
    </source>
</evidence>
<dbReference type="Gene3D" id="3.40.50.1220">
    <property type="entry name" value="TPP-binding domain"/>
    <property type="match status" value="1"/>
</dbReference>
<comment type="caution">
    <text evidence="7">The sequence shown here is derived from an EMBL/GenBank/DDBJ whole genome shotgun (WGS) entry which is preliminary data.</text>
</comment>
<dbReference type="GO" id="GO:0030976">
    <property type="term" value="F:thiamine pyrophosphate binding"/>
    <property type="evidence" value="ECO:0007669"/>
    <property type="project" value="InterPro"/>
</dbReference>
<evidence type="ECO:0000256" key="2">
    <source>
        <dbReference type="ARBA" id="ARBA00023052"/>
    </source>
</evidence>
<dbReference type="EMBL" id="JAUJLE010000268">
    <property type="protein sequence ID" value="KAK0963933.1"/>
    <property type="molecule type" value="Genomic_DNA"/>
</dbReference>
<dbReference type="GO" id="GO:0003984">
    <property type="term" value="F:acetolactate synthase activity"/>
    <property type="evidence" value="ECO:0007669"/>
    <property type="project" value="TreeGrafter"/>
</dbReference>
<feature type="domain" description="Thiamine pyrophosphate enzyme N-terminal TPP-binding" evidence="6">
    <location>
        <begin position="4"/>
        <end position="134"/>
    </location>
</feature>
<evidence type="ECO:0008006" key="9">
    <source>
        <dbReference type="Google" id="ProtNLM"/>
    </source>
</evidence>
<proteinExistence type="inferred from homology"/>
<evidence type="ECO:0000259" key="4">
    <source>
        <dbReference type="Pfam" id="PF00205"/>
    </source>
</evidence>
<dbReference type="GO" id="GO:0009097">
    <property type="term" value="P:isoleucine biosynthetic process"/>
    <property type="evidence" value="ECO:0007669"/>
    <property type="project" value="TreeGrafter"/>
</dbReference>
<keyword evidence="2 3" id="KW-0786">Thiamine pyrophosphate</keyword>
<sequence>MYTASFAFFEALWDAGVTHCFVNLGSDHPSIIEAIVKGQTEKPHAFPRIITCPNEMVALSMADGYARLTNKPQCVIVHVDVGTQGLGAAVHNASCGRAPVLIFAGLSPYTIEGEYRGSRTEYIHWIQDVPDQKQIVAQYCRYSGEIKRGRNVKQLVNRALSFAMSEPRGPVYLMGAREAMEEDIEPYELDQAVWGPAELGGLTAKQLDFVAETLVGAEEPLVITGYSGRNHKAVEALVELANTVKGLRVLDTGGSDMCFPANHPAWLGLRYGVDEAIKTADVILLVDVDVPWIPTQCKPKPGAKVIHIDVDPLKQQMPVFYINALARYRADAETALTQIAGHIKATMHDRISTEAFTNRWTKLQEAHKKKIEHIASLAHPSESGKSFNTSHLLSHVRAACPPDTIFAIEAVTNTALVADQIQATLPGTWINCGGGGLGWSGGGALGIKLATDDAGGGSGKGKFVCQVVGDGTFLFSVPGSVYWIAQRYGIAVLVIVLNNQGWNAPRKSLELVHPTGLGSKVDNRALNISFDPTPDYSGIARAASGNTCWAGKAETVEELARLLPEAVEAVKGGRCAVLDARLGGKEVKIGDGKAALVG</sequence>
<dbReference type="Pfam" id="PF02776">
    <property type="entry name" value="TPP_enzyme_N"/>
    <property type="match status" value="1"/>
</dbReference>
<dbReference type="InterPro" id="IPR012000">
    <property type="entry name" value="Thiamin_PyroP_enz_cen_dom"/>
</dbReference>
<dbReference type="InterPro" id="IPR029061">
    <property type="entry name" value="THDP-binding"/>
</dbReference>
<accession>A0AAN6HB19</accession>
<dbReference type="SUPFAM" id="SSF52467">
    <property type="entry name" value="DHS-like NAD/FAD-binding domain"/>
    <property type="match status" value="1"/>
</dbReference>
<evidence type="ECO:0000259" key="5">
    <source>
        <dbReference type="Pfam" id="PF02775"/>
    </source>
</evidence>
<dbReference type="GO" id="GO:0000287">
    <property type="term" value="F:magnesium ion binding"/>
    <property type="evidence" value="ECO:0007669"/>
    <property type="project" value="InterPro"/>
</dbReference>
<feature type="domain" description="Thiamine pyrophosphate enzyme central" evidence="4">
    <location>
        <begin position="208"/>
        <end position="313"/>
    </location>
</feature>
<dbReference type="Proteomes" id="UP001175353">
    <property type="component" value="Unassembled WGS sequence"/>
</dbReference>
<dbReference type="SUPFAM" id="SSF52518">
    <property type="entry name" value="Thiamin diphosphate-binding fold (THDP-binding)"/>
    <property type="match status" value="2"/>
</dbReference>
<reference evidence="7" key="1">
    <citation type="submission" date="2023-06" db="EMBL/GenBank/DDBJ databases">
        <title>Black Yeasts Isolated from many extreme environments.</title>
        <authorList>
            <person name="Coleine C."/>
            <person name="Stajich J.E."/>
            <person name="Selbmann L."/>
        </authorList>
    </citation>
    <scope>NUCLEOTIDE SEQUENCE</scope>
    <source>
        <strain evidence="7">CCFEE 5200</strain>
    </source>
</reference>
<dbReference type="InterPro" id="IPR045229">
    <property type="entry name" value="TPP_enz"/>
</dbReference>